<dbReference type="PANTHER" id="PTHR24320">
    <property type="entry name" value="RETINOL DEHYDROGENASE"/>
    <property type="match status" value="1"/>
</dbReference>
<proteinExistence type="inferred from homology"/>
<reference evidence="5 6" key="1">
    <citation type="journal article" date="2023" name="Res Sq">
        <title>Genomic and morphological characterization of Knufia obscura isolated from the Mars 2020 spacecraft assembly facility.</title>
        <authorList>
            <person name="Chander A.M."/>
            <person name="Teixeira M.M."/>
            <person name="Singh N.K."/>
            <person name="Williams M.P."/>
            <person name="Parker C.W."/>
            <person name="Leo P."/>
            <person name="Stajich J.E."/>
            <person name="Torok T."/>
            <person name="Tighe S."/>
            <person name="Mason C.E."/>
            <person name="Venkateswaran K."/>
        </authorList>
    </citation>
    <scope>NUCLEOTIDE SEQUENCE [LARGE SCALE GENOMIC DNA]</scope>
    <source>
        <strain evidence="5 6">CCFEE 5817</strain>
    </source>
</reference>
<dbReference type="EMBL" id="JAVHJV010000001">
    <property type="protein sequence ID" value="KAK5946918.1"/>
    <property type="molecule type" value="Genomic_DNA"/>
</dbReference>
<comment type="caution">
    <text evidence="5">The sequence shown here is derived from an EMBL/GenBank/DDBJ whole genome shotgun (WGS) entry which is preliminary data.</text>
</comment>
<dbReference type="PANTHER" id="PTHR24320:SF272">
    <property type="entry name" value="NAD(P)-BINDING ROSSMANN-FOLD SUPERFAMILY PROTEIN"/>
    <property type="match status" value="1"/>
</dbReference>
<dbReference type="Gene3D" id="3.40.50.720">
    <property type="entry name" value="NAD(P)-binding Rossmann-like Domain"/>
    <property type="match status" value="1"/>
</dbReference>
<evidence type="ECO:0000256" key="1">
    <source>
        <dbReference type="ARBA" id="ARBA00006484"/>
    </source>
</evidence>
<dbReference type="PRINTS" id="PR00081">
    <property type="entry name" value="GDHRDH"/>
</dbReference>
<evidence type="ECO:0008006" key="7">
    <source>
        <dbReference type="Google" id="ProtNLM"/>
    </source>
</evidence>
<evidence type="ECO:0000256" key="4">
    <source>
        <dbReference type="SAM" id="MobiDB-lite"/>
    </source>
</evidence>
<accession>A0ABR0S258</accession>
<dbReference type="Pfam" id="PF00106">
    <property type="entry name" value="adh_short"/>
    <property type="match status" value="1"/>
</dbReference>
<dbReference type="GeneID" id="89994512"/>
<evidence type="ECO:0000313" key="6">
    <source>
        <dbReference type="Proteomes" id="UP001334248"/>
    </source>
</evidence>
<evidence type="ECO:0000313" key="5">
    <source>
        <dbReference type="EMBL" id="KAK5946918.1"/>
    </source>
</evidence>
<dbReference type="InterPro" id="IPR036291">
    <property type="entry name" value="NAD(P)-bd_dom_sf"/>
</dbReference>
<feature type="region of interest" description="Disordered" evidence="4">
    <location>
        <begin position="1"/>
        <end position="27"/>
    </location>
</feature>
<dbReference type="SUPFAM" id="SSF51735">
    <property type="entry name" value="NAD(P)-binding Rossmann-fold domains"/>
    <property type="match status" value="1"/>
</dbReference>
<gene>
    <name evidence="5" type="ORF">PMZ80_001063</name>
</gene>
<dbReference type="RefSeq" id="XP_064735008.1">
    <property type="nucleotide sequence ID" value="XM_064869511.1"/>
</dbReference>
<keyword evidence="3" id="KW-0560">Oxidoreductase</keyword>
<name>A0ABR0S258_9EURO</name>
<keyword evidence="2" id="KW-0521">NADP</keyword>
<organism evidence="5 6">
    <name type="scientific">Knufia obscura</name>
    <dbReference type="NCBI Taxonomy" id="1635080"/>
    <lineage>
        <taxon>Eukaryota</taxon>
        <taxon>Fungi</taxon>
        <taxon>Dikarya</taxon>
        <taxon>Ascomycota</taxon>
        <taxon>Pezizomycotina</taxon>
        <taxon>Eurotiomycetes</taxon>
        <taxon>Chaetothyriomycetidae</taxon>
        <taxon>Chaetothyriales</taxon>
        <taxon>Trichomeriaceae</taxon>
        <taxon>Knufia</taxon>
    </lineage>
</organism>
<comment type="similarity">
    <text evidence="1">Belongs to the short-chain dehydrogenases/reductases (SDR) family.</text>
</comment>
<evidence type="ECO:0000256" key="3">
    <source>
        <dbReference type="ARBA" id="ARBA00023002"/>
    </source>
</evidence>
<sequence>MSRPQQSISFDRYANTFKHPQGPGDARPTALQIIKDEDLEGQLSDKIVLITGGSSGIGIETARALAHTGAKIVLGVRDVPKAKAVLEDILKDKSIGESPLEIIEMDLNSLDSVRKAAEAFLDKRNKLNILINNAGIGGVVEGRTSDGFESHFGVNHLAHFLLFQLLKDTLIASSTPTFQSRVIAVGSLIHRLSPTLLSDPNFGSTPYDPALAYASSKTANTWFANHLERLYANKGIHAISLHPGAINSGLQRFHAPEYQEMMQKAIPEEDMPGLMKTFKSLEQGAATTVLAAVGRAFEGEGGIYLDDCQVAPLYDPKDKIYAPGYAAHAFDEAGEEKLWQMSLKMVGLGK</sequence>
<evidence type="ECO:0000256" key="2">
    <source>
        <dbReference type="ARBA" id="ARBA00022857"/>
    </source>
</evidence>
<keyword evidence="6" id="KW-1185">Reference proteome</keyword>
<dbReference type="Proteomes" id="UP001334248">
    <property type="component" value="Unassembled WGS sequence"/>
</dbReference>
<dbReference type="InterPro" id="IPR002347">
    <property type="entry name" value="SDR_fam"/>
</dbReference>
<protein>
    <recommendedName>
        <fullName evidence="7">Short-chain dehydrogenase</fullName>
    </recommendedName>
</protein>